<comment type="caution">
    <text evidence="6">The sequence shown here is derived from an EMBL/GenBank/DDBJ whole genome shotgun (WGS) entry which is preliminary data.</text>
</comment>
<dbReference type="Gene3D" id="1.20.120.530">
    <property type="entry name" value="GntR ligand-binding domain-like"/>
    <property type="match status" value="1"/>
</dbReference>
<keyword evidence="7" id="KW-1185">Reference proteome</keyword>
<keyword evidence="3" id="KW-0804">Transcription</keyword>
<proteinExistence type="predicted"/>
<dbReference type="InterPro" id="IPR036390">
    <property type="entry name" value="WH_DNA-bd_sf"/>
</dbReference>
<dbReference type="InterPro" id="IPR036388">
    <property type="entry name" value="WH-like_DNA-bd_sf"/>
</dbReference>
<keyword evidence="1" id="KW-0805">Transcription regulation</keyword>
<feature type="domain" description="HTH gntR-type" evidence="5">
    <location>
        <begin position="44"/>
        <end position="111"/>
    </location>
</feature>
<dbReference type="GO" id="GO:0003677">
    <property type="term" value="F:DNA binding"/>
    <property type="evidence" value="ECO:0007669"/>
    <property type="project" value="UniProtKB-KW"/>
</dbReference>
<evidence type="ECO:0000256" key="2">
    <source>
        <dbReference type="ARBA" id="ARBA00023125"/>
    </source>
</evidence>
<organism evidence="6 7">
    <name type="scientific">Bradyrhizobium betae</name>
    <dbReference type="NCBI Taxonomy" id="244734"/>
    <lineage>
        <taxon>Bacteria</taxon>
        <taxon>Pseudomonadati</taxon>
        <taxon>Pseudomonadota</taxon>
        <taxon>Alphaproteobacteria</taxon>
        <taxon>Hyphomicrobiales</taxon>
        <taxon>Nitrobacteraceae</taxon>
        <taxon>Bradyrhizobium</taxon>
    </lineage>
</organism>
<dbReference type="SMART" id="SM00895">
    <property type="entry name" value="FCD"/>
    <property type="match status" value="1"/>
</dbReference>
<dbReference type="Gene3D" id="1.10.10.10">
    <property type="entry name" value="Winged helix-like DNA-binding domain superfamily/Winged helix DNA-binding domain"/>
    <property type="match status" value="1"/>
</dbReference>
<dbReference type="PANTHER" id="PTHR43537">
    <property type="entry name" value="TRANSCRIPTIONAL REGULATOR, GNTR FAMILY"/>
    <property type="match status" value="1"/>
</dbReference>
<dbReference type="GO" id="GO:0003700">
    <property type="term" value="F:DNA-binding transcription factor activity"/>
    <property type="evidence" value="ECO:0007669"/>
    <property type="project" value="InterPro"/>
</dbReference>
<dbReference type="InterPro" id="IPR000524">
    <property type="entry name" value="Tscrpt_reg_HTH_GntR"/>
</dbReference>
<feature type="region of interest" description="Disordered" evidence="4">
    <location>
        <begin position="1"/>
        <end position="48"/>
    </location>
</feature>
<dbReference type="Proteomes" id="UP000290819">
    <property type="component" value="Unassembled WGS sequence"/>
</dbReference>
<name>A0A4Q1UFF8_9BRAD</name>
<dbReference type="Pfam" id="PF00392">
    <property type="entry name" value="GntR"/>
    <property type="match status" value="1"/>
</dbReference>
<dbReference type="PRINTS" id="PR00035">
    <property type="entry name" value="HTHGNTR"/>
</dbReference>
<dbReference type="EMBL" id="MZXW01000057">
    <property type="protein sequence ID" value="RXT33374.1"/>
    <property type="molecule type" value="Genomic_DNA"/>
</dbReference>
<dbReference type="CDD" id="cd07377">
    <property type="entry name" value="WHTH_GntR"/>
    <property type="match status" value="1"/>
</dbReference>
<accession>A0A4Q1UFF8</accession>
<protein>
    <recommendedName>
        <fullName evidence="5">HTH gntR-type domain-containing protein</fullName>
    </recommendedName>
</protein>
<dbReference type="InterPro" id="IPR008920">
    <property type="entry name" value="TF_FadR/GntR_C"/>
</dbReference>
<evidence type="ECO:0000313" key="7">
    <source>
        <dbReference type="Proteomes" id="UP000290819"/>
    </source>
</evidence>
<dbReference type="SMART" id="SM00345">
    <property type="entry name" value="HTH_GNTR"/>
    <property type="match status" value="1"/>
</dbReference>
<dbReference type="InterPro" id="IPR011711">
    <property type="entry name" value="GntR_C"/>
</dbReference>
<evidence type="ECO:0000256" key="1">
    <source>
        <dbReference type="ARBA" id="ARBA00023015"/>
    </source>
</evidence>
<dbReference type="SUPFAM" id="SSF48008">
    <property type="entry name" value="GntR ligand-binding domain-like"/>
    <property type="match status" value="1"/>
</dbReference>
<evidence type="ECO:0000256" key="4">
    <source>
        <dbReference type="SAM" id="MobiDB-lite"/>
    </source>
</evidence>
<dbReference type="SUPFAM" id="SSF46785">
    <property type="entry name" value="Winged helix' DNA-binding domain"/>
    <property type="match status" value="1"/>
</dbReference>
<keyword evidence="2" id="KW-0238">DNA-binding</keyword>
<dbReference type="PANTHER" id="PTHR43537:SF49">
    <property type="entry name" value="TRANSCRIPTIONAL REGULATORY PROTEIN"/>
    <property type="match status" value="1"/>
</dbReference>
<evidence type="ECO:0000259" key="5">
    <source>
        <dbReference type="PROSITE" id="PS50949"/>
    </source>
</evidence>
<sequence>MQGLLRLMTARTTAQSSRPRRARPVADTNPPAKQSPKPSRGEDSSLASDIAERMEEEILRGRVRPGSRLDERELSDRYQVSRTPVREALQRLSASGLAVARGRQGLQVAQMSVADLLDALSVVAELEALACVQAARRITHEQRDVLRKAHEACGKAAISGDADAFYDANIDFHNAIAEACHNRVLQDELRRLSLKTAPYRRTITFQPGRMISSQLEHEQVLRAIIDNDAATAGTLMRNHLAMLSDGIADFLHFVRRSEHSGLFLENP</sequence>
<gene>
    <name evidence="6" type="ORF">B5V03_40670</name>
</gene>
<reference evidence="6 7" key="1">
    <citation type="submission" date="2017-03" db="EMBL/GenBank/DDBJ databases">
        <authorList>
            <person name="Safronova V.I."/>
            <person name="Sazanova A.L."/>
            <person name="Chirak E.R."/>
        </authorList>
    </citation>
    <scope>NUCLEOTIDE SEQUENCE [LARGE SCALE GENOMIC DNA]</scope>
    <source>
        <strain evidence="6 7">Opo-243</strain>
    </source>
</reference>
<evidence type="ECO:0000313" key="6">
    <source>
        <dbReference type="EMBL" id="RXT33374.1"/>
    </source>
</evidence>
<dbReference type="PROSITE" id="PS50949">
    <property type="entry name" value="HTH_GNTR"/>
    <property type="match status" value="1"/>
</dbReference>
<dbReference type="AlphaFoldDB" id="A0A4Q1UFF8"/>
<evidence type="ECO:0000256" key="3">
    <source>
        <dbReference type="ARBA" id="ARBA00023163"/>
    </source>
</evidence>
<dbReference type="Pfam" id="PF07729">
    <property type="entry name" value="FCD"/>
    <property type="match status" value="1"/>
</dbReference>